<dbReference type="InterPro" id="IPR001752">
    <property type="entry name" value="Kinesin_motor_dom"/>
</dbReference>
<feature type="compositionally biased region" description="Polar residues" evidence="9">
    <location>
        <begin position="951"/>
        <end position="965"/>
    </location>
</feature>
<dbReference type="EMBL" id="JBANQN010000004">
    <property type="protein sequence ID" value="KAK6791226.1"/>
    <property type="molecule type" value="Genomic_DNA"/>
</dbReference>
<dbReference type="PRINTS" id="PR00380">
    <property type="entry name" value="KINESINHEAVY"/>
</dbReference>
<evidence type="ECO:0000256" key="6">
    <source>
        <dbReference type="ARBA" id="ARBA00023175"/>
    </source>
</evidence>
<proteinExistence type="inferred from homology"/>
<dbReference type="InterPro" id="IPR027417">
    <property type="entry name" value="P-loop_NTPase"/>
</dbReference>
<feature type="coiled-coil region" evidence="8">
    <location>
        <begin position="319"/>
        <end position="350"/>
    </location>
</feature>
<evidence type="ECO:0000256" key="8">
    <source>
        <dbReference type="SAM" id="Coils"/>
    </source>
</evidence>
<dbReference type="InterPro" id="IPR001715">
    <property type="entry name" value="CH_dom"/>
</dbReference>
<feature type="domain" description="Calponin-homology (CH)" evidence="10">
    <location>
        <begin position="23"/>
        <end position="147"/>
    </location>
</feature>
<evidence type="ECO:0000259" key="10">
    <source>
        <dbReference type="PROSITE" id="PS50021"/>
    </source>
</evidence>
<keyword evidence="5 8" id="KW-0175">Coiled coil</keyword>
<comment type="caution">
    <text evidence="12">The sequence shown here is derived from an EMBL/GenBank/DDBJ whole genome shotgun (WGS) entry which is preliminary data.</text>
</comment>
<sequence length="1296" mass="142915">MENQMRGRGHEYNLAWRKAEEAALRRYQATHWLECFVGPLGISSQPSEREFVSCLRSGLVLCNLINKVQTGSVPKVVENHTPSQSIMWDSQPLPAYQYFENIRNFLVAVEDLKLPAFEASVFERENIEAGSSTKVVDCILELKAYHEWKQMTGGVGCYKPLRSPLLTPSRGRIQAQTHVAINSDSRRRLEMSSSFPKQSPSEDEIQKLEGIIVKALAERMVDMKENIGNNLFASFQNGNTNQVEMFSRIFSSCFKEQLQNKSPKLNSDPLKEISCSEDNSTCIPLQDLSNLRNRKCCRACIKKGKCNHWTVVTIQEKELSNLKVLLSSTKKEFENLQAQLQSDLKQLGDQVLDMSNAALGYHKVMKENRSLHNMVQDLKGNIRVYCRIRPAFNAEAKTAIDFIGQDGSLVVIDPLKSWKEGRKIFQFNRVFGPSAIQEDVFRDTKPLVRSVMDGYNVCIFAYGQTGSGKTYTMSGPGGGSTKEFGINQLALNDLFVLSDERKDIMSYKIHVQMVEIYNEQIHDLLADDSLLTKLEIRSCMSGNGLPLPDASLHPVNCAIDVIELMKLGDLNRAVGCTAMNNRSSRSHSVLTVHVHGEDTSGNIIHSCLHLVDLAGSERVDKSEVTGDSLKEAQHINKSLSCLGDVITALAQKNSHIPYRNSKLTLLLQNSLGGHAKTLMFAHVSPEGDSFGETISTLKFAQRVSSVELGVARLNKESIEVLELKAEIETLKRALANKEALTLQINKTKEAARTPFQKPKPVSERSTPRARRLSIENCTTTLRTEKANLDDEKGSKTPAVKTRSRRLSLEGPRLASKNLDHIKLLELTSKRDQQKVVCLQQSTVLQEGDDVTKLYDQAGNDSCLKAPLSPPFAFRSQDAPQSPASGLKYQQAPRSPTFGFEIQQTPQGLTSGFKSQQPPRSPTSTYKSQQAPRSPTPACKSQQPPRSPTYGFKSQQAPLSPTSGFKSQPAPRSPTPTYKSQQPPRSPTSGFKSQQAPLSPTSGFKSQQAPRSPTPTYKSQQPPRSPTSGFKSQQAAPLSPTSGFKSQQAPRSPTPTYKSQQPPQNPTSGFKSQQAAPLSPTSGFKSQQAPRSPTPTYKSQQPPQNPTSGFKSQQAPLSPTSAFKSCNAPRSPTSAAIKSQGVKTTDNRTRIPSLQLPKTPEPLITSINENKAGMQSERTISSELQTPTLISRTHGKGSQIRRSLRTIGKLINGSERKNQQKKTEAAPLSPLNCLNEEMSSMISNARTLRRQSLTGIPPPIMSRRSSLGGGSLPDSCANESKNCKTPGASAKLTKRWL</sequence>
<dbReference type="InterPro" id="IPR036872">
    <property type="entry name" value="CH_dom_sf"/>
</dbReference>
<dbReference type="GO" id="GO:0005874">
    <property type="term" value="C:microtubule"/>
    <property type="evidence" value="ECO:0007669"/>
    <property type="project" value="UniProtKB-KW"/>
</dbReference>
<dbReference type="PANTHER" id="PTHR47972">
    <property type="entry name" value="KINESIN-LIKE PROTEIN KLP-3"/>
    <property type="match status" value="1"/>
</dbReference>
<feature type="compositionally biased region" description="Polar residues" evidence="9">
    <location>
        <begin position="974"/>
        <end position="1143"/>
    </location>
</feature>
<dbReference type="SMART" id="SM00129">
    <property type="entry name" value="KISc"/>
    <property type="match status" value="1"/>
</dbReference>
<evidence type="ECO:0000313" key="13">
    <source>
        <dbReference type="Proteomes" id="UP001371456"/>
    </source>
</evidence>
<evidence type="ECO:0000256" key="2">
    <source>
        <dbReference type="ARBA" id="ARBA00022701"/>
    </source>
</evidence>
<dbReference type="SUPFAM" id="SSF52540">
    <property type="entry name" value="P-loop containing nucleoside triphosphate hydrolases"/>
    <property type="match status" value="1"/>
</dbReference>
<dbReference type="GO" id="GO:0003777">
    <property type="term" value="F:microtubule motor activity"/>
    <property type="evidence" value="ECO:0007669"/>
    <property type="project" value="InterPro"/>
</dbReference>
<dbReference type="Gene3D" id="1.10.418.10">
    <property type="entry name" value="Calponin-like domain"/>
    <property type="match status" value="1"/>
</dbReference>
<dbReference type="GO" id="GO:0008017">
    <property type="term" value="F:microtubule binding"/>
    <property type="evidence" value="ECO:0007669"/>
    <property type="project" value="InterPro"/>
</dbReference>
<evidence type="ECO:0000256" key="9">
    <source>
        <dbReference type="SAM" id="MobiDB-lite"/>
    </source>
</evidence>
<dbReference type="SMART" id="SM00033">
    <property type="entry name" value="CH"/>
    <property type="match status" value="1"/>
</dbReference>
<dbReference type="Proteomes" id="UP001371456">
    <property type="component" value="Unassembled WGS sequence"/>
</dbReference>
<feature type="domain" description="Kinesin motor" evidence="11">
    <location>
        <begin position="381"/>
        <end position="706"/>
    </location>
</feature>
<dbReference type="Gene3D" id="3.40.850.10">
    <property type="entry name" value="Kinesin motor domain"/>
    <property type="match status" value="1"/>
</dbReference>
<dbReference type="FunFam" id="1.10.418.10:FF:000073">
    <property type="entry name" value="Kinesin-like protein KIN-14L"/>
    <property type="match status" value="1"/>
</dbReference>
<dbReference type="Pfam" id="PF00307">
    <property type="entry name" value="CH"/>
    <property type="match status" value="1"/>
</dbReference>
<comment type="similarity">
    <text evidence="1">Belongs to the TRAFAC class myosin-kinesin ATPase superfamily. Kinesin family. KIN-14 subfamily.</text>
</comment>
<dbReference type="InterPro" id="IPR036961">
    <property type="entry name" value="Kinesin_motor_dom_sf"/>
</dbReference>
<keyword evidence="3 7" id="KW-0547">Nucleotide-binding</keyword>
<evidence type="ECO:0000256" key="5">
    <source>
        <dbReference type="ARBA" id="ARBA00023054"/>
    </source>
</evidence>
<dbReference type="Pfam" id="PF00225">
    <property type="entry name" value="Kinesin"/>
    <property type="match status" value="1"/>
</dbReference>
<dbReference type="SUPFAM" id="SSF47576">
    <property type="entry name" value="Calponin-homology domain, CH-domain"/>
    <property type="match status" value="1"/>
</dbReference>
<feature type="coiled-coil region" evidence="8">
    <location>
        <begin position="713"/>
        <end position="750"/>
    </location>
</feature>
<accession>A0AAN8TW82</accession>
<feature type="region of interest" description="Disordered" evidence="9">
    <location>
        <begin position="868"/>
        <end position="891"/>
    </location>
</feature>
<evidence type="ECO:0000256" key="1">
    <source>
        <dbReference type="ARBA" id="ARBA00010899"/>
    </source>
</evidence>
<evidence type="ECO:0000313" key="12">
    <source>
        <dbReference type="EMBL" id="KAK6791226.1"/>
    </source>
</evidence>
<dbReference type="PROSITE" id="PS50067">
    <property type="entry name" value="KINESIN_MOTOR_2"/>
    <property type="match status" value="1"/>
</dbReference>
<protein>
    <recommendedName>
        <fullName evidence="14">Kinesin heavy chain</fullName>
    </recommendedName>
</protein>
<feature type="region of interest" description="Disordered" evidence="9">
    <location>
        <begin position="1253"/>
        <end position="1296"/>
    </location>
</feature>
<keyword evidence="6 7" id="KW-0505">Motor protein</keyword>
<evidence type="ECO:0000259" key="11">
    <source>
        <dbReference type="PROSITE" id="PS50067"/>
    </source>
</evidence>
<gene>
    <name evidence="12" type="ORF">RDI58_010307</name>
</gene>
<evidence type="ECO:0000256" key="3">
    <source>
        <dbReference type="ARBA" id="ARBA00022741"/>
    </source>
</evidence>
<evidence type="ECO:0008006" key="14">
    <source>
        <dbReference type="Google" id="ProtNLM"/>
    </source>
</evidence>
<feature type="region of interest" description="Disordered" evidence="9">
    <location>
        <begin position="750"/>
        <end position="769"/>
    </location>
</feature>
<evidence type="ECO:0000256" key="4">
    <source>
        <dbReference type="ARBA" id="ARBA00022840"/>
    </source>
</evidence>
<dbReference type="InterPro" id="IPR027640">
    <property type="entry name" value="Kinesin-like_fam"/>
</dbReference>
<keyword evidence="13" id="KW-1185">Reference proteome</keyword>
<feature type="region of interest" description="Disordered" evidence="9">
    <location>
        <begin position="907"/>
        <end position="1160"/>
    </location>
</feature>
<name>A0AAN8TW82_SOLBU</name>
<evidence type="ECO:0000256" key="7">
    <source>
        <dbReference type="PROSITE-ProRule" id="PRU00283"/>
    </source>
</evidence>
<dbReference type="PANTHER" id="PTHR47972:SF4">
    <property type="entry name" value="KINESIN-LIKE PROTEIN KIN-14L"/>
    <property type="match status" value="1"/>
</dbReference>
<dbReference type="CDD" id="cd21203">
    <property type="entry name" value="CH_AtKIN14-like"/>
    <property type="match status" value="1"/>
</dbReference>
<organism evidence="12 13">
    <name type="scientific">Solanum bulbocastanum</name>
    <name type="common">Wild potato</name>
    <dbReference type="NCBI Taxonomy" id="147425"/>
    <lineage>
        <taxon>Eukaryota</taxon>
        <taxon>Viridiplantae</taxon>
        <taxon>Streptophyta</taxon>
        <taxon>Embryophyta</taxon>
        <taxon>Tracheophyta</taxon>
        <taxon>Spermatophyta</taxon>
        <taxon>Magnoliopsida</taxon>
        <taxon>eudicotyledons</taxon>
        <taxon>Gunneridae</taxon>
        <taxon>Pentapetalae</taxon>
        <taxon>asterids</taxon>
        <taxon>lamiids</taxon>
        <taxon>Solanales</taxon>
        <taxon>Solanaceae</taxon>
        <taxon>Solanoideae</taxon>
        <taxon>Solaneae</taxon>
        <taxon>Solanum</taxon>
    </lineage>
</organism>
<dbReference type="GO" id="GO:0007018">
    <property type="term" value="P:microtubule-based movement"/>
    <property type="evidence" value="ECO:0007669"/>
    <property type="project" value="InterPro"/>
</dbReference>
<feature type="binding site" evidence="7">
    <location>
        <begin position="463"/>
        <end position="470"/>
    </location>
    <ligand>
        <name>ATP</name>
        <dbReference type="ChEBI" id="CHEBI:30616"/>
    </ligand>
</feature>
<dbReference type="GO" id="GO:0005524">
    <property type="term" value="F:ATP binding"/>
    <property type="evidence" value="ECO:0007669"/>
    <property type="project" value="UniProtKB-UniRule"/>
</dbReference>
<keyword evidence="4 7" id="KW-0067">ATP-binding</keyword>
<keyword evidence="2" id="KW-0493">Microtubule</keyword>
<feature type="compositionally biased region" description="Polar residues" evidence="9">
    <location>
        <begin position="907"/>
        <end position="943"/>
    </location>
</feature>
<dbReference type="FunFam" id="3.40.850.10:FF:000103">
    <property type="entry name" value="Kinesin-like protein KIN-14A"/>
    <property type="match status" value="1"/>
</dbReference>
<reference evidence="12 13" key="1">
    <citation type="submission" date="2024-02" db="EMBL/GenBank/DDBJ databases">
        <title>de novo genome assembly of Solanum bulbocastanum strain 11H21.</title>
        <authorList>
            <person name="Hosaka A.J."/>
        </authorList>
    </citation>
    <scope>NUCLEOTIDE SEQUENCE [LARGE SCALE GENOMIC DNA]</scope>
    <source>
        <tissue evidence="12">Young leaves</tissue>
    </source>
</reference>
<dbReference type="PROSITE" id="PS50021">
    <property type="entry name" value="CH"/>
    <property type="match status" value="1"/>
</dbReference>